<reference evidence="2" key="1">
    <citation type="journal article" date="2019" name="Int. J. Syst. Evol. Microbiol.">
        <title>The Global Catalogue of Microorganisms (GCM) 10K type strain sequencing project: providing services to taxonomists for standard genome sequencing and annotation.</title>
        <authorList>
            <consortium name="The Broad Institute Genomics Platform"/>
            <consortium name="The Broad Institute Genome Sequencing Center for Infectious Disease"/>
            <person name="Wu L."/>
            <person name="Ma J."/>
        </authorList>
    </citation>
    <scope>NUCLEOTIDE SEQUENCE [LARGE SCALE GENOMIC DNA]</scope>
    <source>
        <strain evidence="2">DFY28</strain>
    </source>
</reference>
<proteinExistence type="predicted"/>
<dbReference type="Proteomes" id="UP001596098">
    <property type="component" value="Unassembled WGS sequence"/>
</dbReference>
<dbReference type="InterPro" id="IPR009282">
    <property type="entry name" value="DUF937"/>
</dbReference>
<accession>A0ABW1QX42</accession>
<name>A0ABW1QX42_9ACTN</name>
<sequence>MTTSDGSPLDDLVSRLSIPDLAARLGSDPAKTREAVTVALHALLGGMSANVHDPAGEASLARAVAQHPPLDAVTVGDVDPTDGEAITQHVFGDAREQVVQRLGGINGLDKGLVTKLLPILAPLVMSYLAKRVGGAAAGNSAASGGGVLGQVLQSALRGAESSGASGGPAPSILDVLGGLLGSGRRH</sequence>
<evidence type="ECO:0000313" key="2">
    <source>
        <dbReference type="Proteomes" id="UP001596098"/>
    </source>
</evidence>
<organism evidence="1 2">
    <name type="scientific">Nocardioides yefusunii</name>
    <dbReference type="NCBI Taxonomy" id="2500546"/>
    <lineage>
        <taxon>Bacteria</taxon>
        <taxon>Bacillati</taxon>
        <taxon>Actinomycetota</taxon>
        <taxon>Actinomycetes</taxon>
        <taxon>Propionibacteriales</taxon>
        <taxon>Nocardioidaceae</taxon>
        <taxon>Nocardioides</taxon>
    </lineage>
</organism>
<comment type="caution">
    <text evidence="1">The sequence shown here is derived from an EMBL/GenBank/DDBJ whole genome shotgun (WGS) entry which is preliminary data.</text>
</comment>
<gene>
    <name evidence="1" type="ORF">ACFPWU_07565</name>
</gene>
<protein>
    <submittedName>
        <fullName evidence="1">DUF937 domain-containing protein</fullName>
    </submittedName>
</protein>
<dbReference type="RefSeq" id="WP_128221335.1">
    <property type="nucleotide sequence ID" value="NZ_CP034929.1"/>
</dbReference>
<evidence type="ECO:0000313" key="1">
    <source>
        <dbReference type="EMBL" id="MFC6153522.1"/>
    </source>
</evidence>
<keyword evidence="2" id="KW-1185">Reference proteome</keyword>
<dbReference type="Pfam" id="PF06078">
    <property type="entry name" value="DUF937"/>
    <property type="match status" value="1"/>
</dbReference>
<dbReference type="EMBL" id="JBHSQI010000003">
    <property type="protein sequence ID" value="MFC6153522.1"/>
    <property type="molecule type" value="Genomic_DNA"/>
</dbReference>